<accession>A0ABV5XB68</accession>
<evidence type="ECO:0000313" key="2">
    <source>
        <dbReference type="Proteomes" id="UP001589587"/>
    </source>
</evidence>
<comment type="caution">
    <text evidence="1">The sequence shown here is derived from an EMBL/GenBank/DDBJ whole genome shotgun (WGS) entry which is preliminary data.</text>
</comment>
<organism evidence="1 2">
    <name type="scientific">Rhodococcus baikonurensis</name>
    <dbReference type="NCBI Taxonomy" id="172041"/>
    <lineage>
        <taxon>Bacteria</taxon>
        <taxon>Bacillati</taxon>
        <taxon>Actinomycetota</taxon>
        <taxon>Actinomycetes</taxon>
        <taxon>Mycobacteriales</taxon>
        <taxon>Nocardiaceae</taxon>
        <taxon>Rhodococcus</taxon>
        <taxon>Rhodococcus erythropolis group</taxon>
    </lineage>
</organism>
<keyword evidence="2" id="KW-1185">Reference proteome</keyword>
<reference evidence="1 2" key="1">
    <citation type="submission" date="2024-09" db="EMBL/GenBank/DDBJ databases">
        <authorList>
            <person name="Sun Q."/>
            <person name="Mori K."/>
        </authorList>
    </citation>
    <scope>NUCLEOTIDE SEQUENCE [LARGE SCALE GENOMIC DNA]</scope>
    <source>
        <strain evidence="1 2">JCM 11411</strain>
    </source>
</reference>
<protein>
    <recommendedName>
        <fullName evidence="3">Transposase</fullName>
    </recommendedName>
</protein>
<proteinExistence type="predicted"/>
<name>A0ABV5XB68_9NOCA</name>
<dbReference type="EMBL" id="JBHMAS010000017">
    <property type="protein sequence ID" value="MFB9779698.1"/>
    <property type="molecule type" value="Genomic_DNA"/>
</dbReference>
<evidence type="ECO:0000313" key="1">
    <source>
        <dbReference type="EMBL" id="MFB9779698.1"/>
    </source>
</evidence>
<sequence length="81" mass="9041">MPTADKDSDIAQARVFLALLNAEIDDLSARIEAAVRLERNSRVNGNLTTTSVARTDAIMLRKELHGVHRLVKQLTDRFPTL</sequence>
<dbReference type="RefSeq" id="WP_064114220.1">
    <property type="nucleotide sequence ID" value="NZ_JBHMAS010000017.1"/>
</dbReference>
<gene>
    <name evidence="1" type="ORF">ACFFQ6_08405</name>
</gene>
<evidence type="ECO:0008006" key="3">
    <source>
        <dbReference type="Google" id="ProtNLM"/>
    </source>
</evidence>
<dbReference type="Proteomes" id="UP001589587">
    <property type="component" value="Unassembled WGS sequence"/>
</dbReference>